<proteinExistence type="predicted"/>
<feature type="region of interest" description="Disordered" evidence="1">
    <location>
        <begin position="218"/>
        <end position="239"/>
    </location>
</feature>
<feature type="region of interest" description="Disordered" evidence="1">
    <location>
        <begin position="1"/>
        <end position="81"/>
    </location>
</feature>
<evidence type="ECO:0000313" key="3">
    <source>
        <dbReference type="Proteomes" id="UP000192257"/>
    </source>
</evidence>
<comment type="caution">
    <text evidence="2">The sequence shown here is derived from an EMBL/GenBank/DDBJ whole genome shotgun (WGS) entry which is preliminary data.</text>
</comment>
<sequence>MSSPTQAVKTHRVHGKKTGKNEEETPTVAERNIHKSGKNKHDKPTMVTADDVSPSSQRQAKEEEKKNNKVKREKRSREEGDAEVLHGSFVVADLPTSMASIYTRTVRHLLPPHHQKCISEAEIMEETDGATLTFEVTNKEVAAAMFKRLQNMKLYGRRWKVQYHPLRAVQCAKEACLVDAQLVPAAPRALALRALSSVHGFLTLADDAMGETMTAGTPLEEMDNHTDKHSDDLNDEHNGFHASGHAGISDVDVVDRVVASFVDEGSALHARALLSGRMIGNSGVRMFLERHR</sequence>
<feature type="compositionally biased region" description="Basic and acidic residues" evidence="1">
    <location>
        <begin position="222"/>
        <end position="239"/>
    </location>
</feature>
<dbReference type="VEuPathDB" id="TriTrypDB:TM35_000021660"/>
<protein>
    <submittedName>
        <fullName evidence="2">Uncharacterized protein</fullName>
    </submittedName>
</protein>
<dbReference type="EMBL" id="NBCO01000002">
    <property type="protein sequence ID" value="ORC92840.1"/>
    <property type="molecule type" value="Genomic_DNA"/>
</dbReference>
<evidence type="ECO:0000256" key="1">
    <source>
        <dbReference type="SAM" id="MobiDB-lite"/>
    </source>
</evidence>
<dbReference type="RefSeq" id="XP_028886906.1">
    <property type="nucleotide sequence ID" value="XM_029021484.1"/>
</dbReference>
<organism evidence="2 3">
    <name type="scientific">Trypanosoma theileri</name>
    <dbReference type="NCBI Taxonomy" id="67003"/>
    <lineage>
        <taxon>Eukaryota</taxon>
        <taxon>Discoba</taxon>
        <taxon>Euglenozoa</taxon>
        <taxon>Kinetoplastea</taxon>
        <taxon>Metakinetoplastina</taxon>
        <taxon>Trypanosomatida</taxon>
        <taxon>Trypanosomatidae</taxon>
        <taxon>Trypanosoma</taxon>
    </lineage>
</organism>
<dbReference type="Proteomes" id="UP000192257">
    <property type="component" value="Unassembled WGS sequence"/>
</dbReference>
<gene>
    <name evidence="2" type="ORF">TM35_000021660</name>
</gene>
<name>A0A1X0P8R4_9TRYP</name>
<feature type="compositionally biased region" description="Basic residues" evidence="1">
    <location>
        <begin position="9"/>
        <end position="18"/>
    </location>
</feature>
<evidence type="ECO:0000313" key="2">
    <source>
        <dbReference type="EMBL" id="ORC92840.1"/>
    </source>
</evidence>
<dbReference type="GeneID" id="39981264"/>
<dbReference type="OrthoDB" id="247771at2759"/>
<accession>A0A1X0P8R4</accession>
<reference evidence="2 3" key="1">
    <citation type="submission" date="2017-03" db="EMBL/GenBank/DDBJ databases">
        <title>An alternative strategy for trypanosome survival in the mammalian bloodstream revealed through genome and transcriptome analysis of the ubiquitous bovine parasite Trypanosoma (Megatrypanum) theileri.</title>
        <authorList>
            <person name="Kelly S."/>
            <person name="Ivens A."/>
            <person name="Mott A."/>
            <person name="O'Neill E."/>
            <person name="Emms D."/>
            <person name="Macleod O."/>
            <person name="Voorheis P."/>
            <person name="Matthews J."/>
            <person name="Matthews K."/>
            <person name="Carrington M."/>
        </authorList>
    </citation>
    <scope>NUCLEOTIDE SEQUENCE [LARGE SCALE GENOMIC DNA]</scope>
    <source>
        <strain evidence="2">Edinburgh</strain>
    </source>
</reference>
<dbReference type="AlphaFoldDB" id="A0A1X0P8R4"/>
<keyword evidence="3" id="KW-1185">Reference proteome</keyword>